<proteinExistence type="predicted"/>
<dbReference type="GO" id="GO:0005886">
    <property type="term" value="C:plasma membrane"/>
    <property type="evidence" value="ECO:0007669"/>
    <property type="project" value="TreeGrafter"/>
</dbReference>
<dbReference type="Gene3D" id="1.10.1450.10">
    <property type="entry name" value="Tetraspanin"/>
    <property type="match status" value="1"/>
</dbReference>
<dbReference type="Proteomes" id="UP000005408">
    <property type="component" value="Unassembled WGS sequence"/>
</dbReference>
<dbReference type="PANTHER" id="PTHR19282">
    <property type="entry name" value="TETRASPANIN"/>
    <property type="match status" value="1"/>
</dbReference>
<organism evidence="6 7">
    <name type="scientific">Magallana gigas</name>
    <name type="common">Pacific oyster</name>
    <name type="synonym">Crassostrea gigas</name>
    <dbReference type="NCBI Taxonomy" id="29159"/>
    <lineage>
        <taxon>Eukaryota</taxon>
        <taxon>Metazoa</taxon>
        <taxon>Spiralia</taxon>
        <taxon>Lophotrochozoa</taxon>
        <taxon>Mollusca</taxon>
        <taxon>Bivalvia</taxon>
        <taxon>Autobranchia</taxon>
        <taxon>Pteriomorphia</taxon>
        <taxon>Ostreida</taxon>
        <taxon>Ostreoidea</taxon>
        <taxon>Ostreidae</taxon>
        <taxon>Magallana</taxon>
    </lineage>
</organism>
<keyword evidence="3 5" id="KW-1133">Transmembrane helix</keyword>
<reference evidence="6" key="1">
    <citation type="submission" date="2022-08" db="UniProtKB">
        <authorList>
            <consortium name="EnsemblMetazoa"/>
        </authorList>
    </citation>
    <scope>IDENTIFICATION</scope>
    <source>
        <strain evidence="6">05x7-T-G4-1.051#20</strain>
    </source>
</reference>
<dbReference type="Pfam" id="PF00335">
    <property type="entry name" value="Tetraspanin"/>
    <property type="match status" value="1"/>
</dbReference>
<name>A0A8W8KLU5_MAGGI</name>
<evidence type="ECO:0008006" key="8">
    <source>
        <dbReference type="Google" id="ProtNLM"/>
    </source>
</evidence>
<evidence type="ECO:0000256" key="5">
    <source>
        <dbReference type="SAM" id="Phobius"/>
    </source>
</evidence>
<evidence type="ECO:0000256" key="1">
    <source>
        <dbReference type="ARBA" id="ARBA00004141"/>
    </source>
</evidence>
<dbReference type="SUPFAM" id="SSF48652">
    <property type="entry name" value="Tetraspanin"/>
    <property type="match status" value="1"/>
</dbReference>
<accession>A0A8W8KLU5</accession>
<keyword evidence="4 5" id="KW-0472">Membrane</keyword>
<keyword evidence="7" id="KW-1185">Reference proteome</keyword>
<sequence length="207" mass="22333">MGIGLIIVGALAGDLSNINTENIKPLLDLFTENSHVGMINALSISLIIIGAFTLLAVVLSIAGVFRQNKFILIEFANLVLILFVVKIVVIVLWSTMKSKVETDMQSKMVSNLKYQFVEDTTTNSNPLSNAWNYLHMALDCCGVNAVESTTNDFDATSWCTTSGSCQATSSQIPKTCCLNVDENTYSSAPSGCHASVNSGTYNAKVEF</sequence>
<dbReference type="PANTHER" id="PTHR19282:SF544">
    <property type="entry name" value="TETRASPANIN"/>
    <property type="match status" value="1"/>
</dbReference>
<feature type="transmembrane region" description="Helical" evidence="5">
    <location>
        <begin position="77"/>
        <end position="96"/>
    </location>
</feature>
<protein>
    <recommendedName>
        <fullName evidence="8">Tetraspanin</fullName>
    </recommendedName>
</protein>
<evidence type="ECO:0000313" key="6">
    <source>
        <dbReference type="EnsemblMetazoa" id="G24459.1:cds"/>
    </source>
</evidence>
<dbReference type="InterPro" id="IPR008952">
    <property type="entry name" value="Tetraspanin_EC2_sf"/>
</dbReference>
<evidence type="ECO:0000313" key="7">
    <source>
        <dbReference type="Proteomes" id="UP000005408"/>
    </source>
</evidence>
<evidence type="ECO:0000256" key="4">
    <source>
        <dbReference type="ARBA" id="ARBA00023136"/>
    </source>
</evidence>
<dbReference type="InterPro" id="IPR018499">
    <property type="entry name" value="Tetraspanin/Peripherin"/>
</dbReference>
<dbReference type="EnsemblMetazoa" id="G24459.1">
    <property type="protein sequence ID" value="G24459.1:cds"/>
    <property type="gene ID" value="G24459"/>
</dbReference>
<feature type="transmembrane region" description="Helical" evidence="5">
    <location>
        <begin position="44"/>
        <end position="65"/>
    </location>
</feature>
<comment type="subcellular location">
    <subcellularLocation>
        <location evidence="1">Membrane</location>
        <topology evidence="1">Multi-pass membrane protein</topology>
    </subcellularLocation>
</comment>
<keyword evidence="2 5" id="KW-0812">Transmembrane</keyword>
<dbReference type="AlphaFoldDB" id="A0A8W8KLU5"/>
<evidence type="ECO:0000256" key="2">
    <source>
        <dbReference type="ARBA" id="ARBA00022692"/>
    </source>
</evidence>
<evidence type="ECO:0000256" key="3">
    <source>
        <dbReference type="ARBA" id="ARBA00022989"/>
    </source>
</evidence>